<evidence type="ECO:0000313" key="2">
    <source>
        <dbReference type="Proteomes" id="UP000886653"/>
    </source>
</evidence>
<name>A0A9P6NQC4_9BASI</name>
<comment type="caution">
    <text evidence="1">The sequence shown here is derived from an EMBL/GenBank/DDBJ whole genome shotgun (WGS) entry which is preliminary data.</text>
</comment>
<dbReference type="EMBL" id="MU167238">
    <property type="protein sequence ID" value="KAG0148324.1"/>
    <property type="molecule type" value="Genomic_DNA"/>
</dbReference>
<evidence type="ECO:0000313" key="1">
    <source>
        <dbReference type="EMBL" id="KAG0148324.1"/>
    </source>
</evidence>
<dbReference type="Proteomes" id="UP000886653">
    <property type="component" value="Unassembled WGS sequence"/>
</dbReference>
<proteinExistence type="predicted"/>
<reference evidence="1" key="1">
    <citation type="submission" date="2013-11" db="EMBL/GenBank/DDBJ databases">
        <title>Genome sequence of the fusiform rust pathogen reveals effectors for host alternation and coevolution with pine.</title>
        <authorList>
            <consortium name="DOE Joint Genome Institute"/>
            <person name="Smith K."/>
            <person name="Pendleton A."/>
            <person name="Kubisiak T."/>
            <person name="Anderson C."/>
            <person name="Salamov A."/>
            <person name="Aerts A."/>
            <person name="Riley R."/>
            <person name="Clum A."/>
            <person name="Lindquist E."/>
            <person name="Ence D."/>
            <person name="Campbell M."/>
            <person name="Kronenberg Z."/>
            <person name="Feau N."/>
            <person name="Dhillon B."/>
            <person name="Hamelin R."/>
            <person name="Burleigh J."/>
            <person name="Smith J."/>
            <person name="Yandell M."/>
            <person name="Nelson C."/>
            <person name="Grigoriev I."/>
            <person name="Davis J."/>
        </authorList>
    </citation>
    <scope>NUCLEOTIDE SEQUENCE</scope>
    <source>
        <strain evidence="1">G11</strain>
    </source>
</reference>
<organism evidence="1 2">
    <name type="scientific">Cronartium quercuum f. sp. fusiforme G11</name>
    <dbReference type="NCBI Taxonomy" id="708437"/>
    <lineage>
        <taxon>Eukaryota</taxon>
        <taxon>Fungi</taxon>
        <taxon>Dikarya</taxon>
        <taxon>Basidiomycota</taxon>
        <taxon>Pucciniomycotina</taxon>
        <taxon>Pucciniomycetes</taxon>
        <taxon>Pucciniales</taxon>
        <taxon>Coleosporiaceae</taxon>
        <taxon>Cronartium</taxon>
    </lineage>
</organism>
<protein>
    <submittedName>
        <fullName evidence="1">Uncharacterized protein</fullName>
    </submittedName>
</protein>
<dbReference type="AlphaFoldDB" id="A0A9P6NQC4"/>
<gene>
    <name evidence="1" type="ORF">CROQUDRAFT_90457</name>
</gene>
<keyword evidence="2" id="KW-1185">Reference proteome</keyword>
<accession>A0A9P6NQC4</accession>
<sequence length="154" mass="17648">MSTHTHDPVCQCVVFGGQNGSIITIQFSPQKMLLVEGKNEDLCSFQRTALDAIDTRGVVTVFYSWMEVEVAGVAEQIIGVAVTTRSPRPSSVRHRWIGITLLITRGNPSQGPQTRMYDLNLPGTARGVMDRMRNQKRKRKRDAEWWWDDMNRWR</sequence>